<dbReference type="InterPro" id="IPR050330">
    <property type="entry name" value="Bact_OuterMem_StrucFunc"/>
</dbReference>
<protein>
    <submittedName>
        <fullName evidence="8">OmpA family protein</fullName>
    </submittedName>
</protein>
<dbReference type="Proteomes" id="UP001589798">
    <property type="component" value="Unassembled WGS sequence"/>
</dbReference>
<evidence type="ECO:0000313" key="8">
    <source>
        <dbReference type="EMBL" id="MFC0204412.1"/>
    </source>
</evidence>
<dbReference type="SUPFAM" id="SSF103088">
    <property type="entry name" value="OmpA-like"/>
    <property type="match status" value="1"/>
</dbReference>
<dbReference type="PROSITE" id="PS51257">
    <property type="entry name" value="PROKAR_LIPOPROTEIN"/>
    <property type="match status" value="1"/>
</dbReference>
<dbReference type="Gene3D" id="3.30.1330.60">
    <property type="entry name" value="OmpA-like domain"/>
    <property type="match status" value="1"/>
</dbReference>
<feature type="compositionally biased region" description="Basic and acidic residues" evidence="5">
    <location>
        <begin position="168"/>
        <end position="191"/>
    </location>
</feature>
<dbReference type="InterPro" id="IPR006664">
    <property type="entry name" value="OMP_bac"/>
</dbReference>
<keyword evidence="9" id="KW-1185">Reference proteome</keyword>
<evidence type="ECO:0000256" key="5">
    <source>
        <dbReference type="SAM" id="MobiDB-lite"/>
    </source>
</evidence>
<dbReference type="InterPro" id="IPR006665">
    <property type="entry name" value="OmpA-like"/>
</dbReference>
<feature type="domain" description="OmpA-like" evidence="7">
    <location>
        <begin position="70"/>
        <end position="193"/>
    </location>
</feature>
<sequence length="214" mass="22180">MRGMPALTVISSAASLMLCGCNPPAVPAPDVTQPAAEGTEEAQPGVTAVDEAAAPTKSIIRADLEAAPVLPPAPEPLELTIPFPAKGTTPEPEGLAALDTMVSSPTVAAGGTITIWGHSDSRGTDSQNLAASRRRAEAVRDYLEGKGIDEARITVIPLGEARPLAPNRKLDGSDDPEGRRKNRRVEIRVEPPEPPADAPDESPGPSPKPTSKAQ</sequence>
<reference evidence="8 9" key="1">
    <citation type="submission" date="2024-09" db="EMBL/GenBank/DDBJ databases">
        <authorList>
            <person name="Sun Q."/>
            <person name="Mori K."/>
        </authorList>
    </citation>
    <scope>NUCLEOTIDE SEQUENCE [LARGE SCALE GENOMIC DNA]</scope>
    <source>
        <strain evidence="8 9">CCM 7706</strain>
    </source>
</reference>
<evidence type="ECO:0000259" key="7">
    <source>
        <dbReference type="PROSITE" id="PS51123"/>
    </source>
</evidence>
<feature type="chain" id="PRO_5046358548" evidence="6">
    <location>
        <begin position="28"/>
        <end position="214"/>
    </location>
</feature>
<dbReference type="PANTHER" id="PTHR30329:SF21">
    <property type="entry name" value="LIPOPROTEIN YIAD-RELATED"/>
    <property type="match status" value="1"/>
</dbReference>
<feature type="compositionally biased region" description="Pro residues" evidence="5">
    <location>
        <begin position="192"/>
        <end position="208"/>
    </location>
</feature>
<evidence type="ECO:0000256" key="6">
    <source>
        <dbReference type="SAM" id="SignalP"/>
    </source>
</evidence>
<feature type="signal peptide" evidence="6">
    <location>
        <begin position="1"/>
        <end position="27"/>
    </location>
</feature>
<accession>A0ABV6CVF5</accession>
<dbReference type="EMBL" id="JBHLWK010000010">
    <property type="protein sequence ID" value="MFC0204412.1"/>
    <property type="molecule type" value="Genomic_DNA"/>
</dbReference>
<gene>
    <name evidence="8" type="ORF">ACFFJC_09015</name>
</gene>
<evidence type="ECO:0000313" key="9">
    <source>
        <dbReference type="Proteomes" id="UP001589798"/>
    </source>
</evidence>
<dbReference type="PROSITE" id="PS51123">
    <property type="entry name" value="OMPA_2"/>
    <property type="match status" value="1"/>
</dbReference>
<dbReference type="PRINTS" id="PR01021">
    <property type="entry name" value="OMPADOMAIN"/>
</dbReference>
<evidence type="ECO:0000256" key="3">
    <source>
        <dbReference type="ARBA" id="ARBA00023237"/>
    </source>
</evidence>
<proteinExistence type="predicted"/>
<dbReference type="InterPro" id="IPR036737">
    <property type="entry name" value="OmpA-like_sf"/>
</dbReference>
<dbReference type="RefSeq" id="WP_379487161.1">
    <property type="nucleotide sequence ID" value="NZ_JBHLWK010000010.1"/>
</dbReference>
<keyword evidence="3" id="KW-0998">Cell outer membrane</keyword>
<evidence type="ECO:0000256" key="4">
    <source>
        <dbReference type="PROSITE-ProRule" id="PRU00473"/>
    </source>
</evidence>
<keyword evidence="2 4" id="KW-0472">Membrane</keyword>
<dbReference type="PANTHER" id="PTHR30329">
    <property type="entry name" value="STATOR ELEMENT OF FLAGELLAR MOTOR COMPLEX"/>
    <property type="match status" value="1"/>
</dbReference>
<dbReference type="Pfam" id="PF00691">
    <property type="entry name" value="OmpA"/>
    <property type="match status" value="1"/>
</dbReference>
<keyword evidence="6" id="KW-0732">Signal</keyword>
<evidence type="ECO:0000256" key="2">
    <source>
        <dbReference type="ARBA" id="ARBA00023136"/>
    </source>
</evidence>
<name>A0ABV6CVF5_9SPHN</name>
<organism evidence="8 9">
    <name type="scientific">Novosphingobium soli</name>
    <dbReference type="NCBI Taxonomy" id="574956"/>
    <lineage>
        <taxon>Bacteria</taxon>
        <taxon>Pseudomonadati</taxon>
        <taxon>Pseudomonadota</taxon>
        <taxon>Alphaproteobacteria</taxon>
        <taxon>Sphingomonadales</taxon>
        <taxon>Sphingomonadaceae</taxon>
        <taxon>Novosphingobium</taxon>
    </lineage>
</organism>
<dbReference type="CDD" id="cd07185">
    <property type="entry name" value="OmpA_C-like"/>
    <property type="match status" value="1"/>
</dbReference>
<evidence type="ECO:0000256" key="1">
    <source>
        <dbReference type="ARBA" id="ARBA00004442"/>
    </source>
</evidence>
<comment type="caution">
    <text evidence="8">The sequence shown here is derived from an EMBL/GenBank/DDBJ whole genome shotgun (WGS) entry which is preliminary data.</text>
</comment>
<comment type="subcellular location">
    <subcellularLocation>
        <location evidence="1">Cell outer membrane</location>
    </subcellularLocation>
</comment>
<feature type="region of interest" description="Disordered" evidence="5">
    <location>
        <begin position="158"/>
        <end position="214"/>
    </location>
</feature>